<evidence type="ECO:0000313" key="5">
    <source>
        <dbReference type="Proteomes" id="UP001302367"/>
    </source>
</evidence>
<dbReference type="EMBL" id="LKMD01000107">
    <property type="protein sequence ID" value="PIA90458.1"/>
    <property type="molecule type" value="Genomic_DNA"/>
</dbReference>
<reference evidence="3 5" key="2">
    <citation type="submission" date="2023-09" db="EMBL/GenBank/DDBJ databases">
        <title>Complete-Gapless Cercospora beticola genome.</title>
        <authorList>
            <person name="Wyatt N.A."/>
            <person name="Spanner R.E."/>
            <person name="Bolton M.D."/>
        </authorList>
    </citation>
    <scope>NUCLEOTIDE SEQUENCE [LARGE SCALE GENOMIC DNA]</scope>
    <source>
        <strain evidence="3">Cb09-40</strain>
    </source>
</reference>
<evidence type="ECO:0000313" key="2">
    <source>
        <dbReference type="EMBL" id="PIA90458.1"/>
    </source>
</evidence>
<feature type="transmembrane region" description="Helical" evidence="1">
    <location>
        <begin position="248"/>
        <end position="271"/>
    </location>
</feature>
<dbReference type="PANTHER" id="PTHR35041">
    <property type="entry name" value="MEDIATOR OF RNA POLYMERASE II TRANSCRIPTION SUBUNIT 1"/>
    <property type="match status" value="1"/>
</dbReference>
<sequence length="359" mass="39664">MEITMEADSIFGRPSTCGIPSEPSEDDVQKFFSESKLDSTMLQCSVHSSTYTANFEFVDGAQEVHFELLDVSEQTLDTIWSITGLPKDAPELYSDPSVPAPCNHLGGYDRGEACIFDSTVLRNMSYTAILYAYLELIIGSLEFQDDAESGRRLSMNSGIASTALVQSPELEWIDDLSILDETWSALQQLSKGPTITTGTRATFHNITISPFSEPELNYNESSAFRPNETEVTFATRNIIYVYTRQKLWLAYGISIGVTLLTVLFGLTAIFANKACFSHEFSTYLRLSRGAELSIGIKQEDLYGKDPLPAYAGRAVIRFGRQADVADYQALPRSSDYEGKVGTLGVTAHDLSEAHGRQRA</sequence>
<dbReference type="OrthoDB" id="3650501at2759"/>
<proteinExistence type="predicted"/>
<protein>
    <submittedName>
        <fullName evidence="2">Uncharacterized protein</fullName>
    </submittedName>
</protein>
<organism evidence="2 4">
    <name type="scientific">Cercospora beticola</name>
    <name type="common">Sugarbeet leaf spot fungus</name>
    <dbReference type="NCBI Taxonomy" id="122368"/>
    <lineage>
        <taxon>Eukaryota</taxon>
        <taxon>Fungi</taxon>
        <taxon>Dikarya</taxon>
        <taxon>Ascomycota</taxon>
        <taxon>Pezizomycotina</taxon>
        <taxon>Dothideomycetes</taxon>
        <taxon>Dothideomycetidae</taxon>
        <taxon>Mycosphaerellales</taxon>
        <taxon>Mycosphaerellaceae</taxon>
        <taxon>Cercospora</taxon>
    </lineage>
</organism>
<dbReference type="EMBL" id="CP134192">
    <property type="protein sequence ID" value="WPB08278.1"/>
    <property type="molecule type" value="Genomic_DNA"/>
</dbReference>
<dbReference type="Proteomes" id="UP001302367">
    <property type="component" value="Chromosome 9"/>
</dbReference>
<evidence type="ECO:0000313" key="3">
    <source>
        <dbReference type="EMBL" id="WPB08278.1"/>
    </source>
</evidence>
<keyword evidence="1" id="KW-1133">Transmembrane helix</keyword>
<accession>A0A2G5HD55</accession>
<evidence type="ECO:0000256" key="1">
    <source>
        <dbReference type="SAM" id="Phobius"/>
    </source>
</evidence>
<keyword evidence="1" id="KW-0472">Membrane</keyword>
<reference evidence="2 4" key="1">
    <citation type="submission" date="2015-10" db="EMBL/GenBank/DDBJ databases">
        <title>The cercosporin biosynthetic gene cluster was horizontally transferred to several fungal lineages and shown to be expanded in Cercospora beticola based on microsynteny with recipient genomes.</title>
        <authorList>
            <person name="De Jonge R."/>
            <person name="Ebert M.K."/>
            <person name="Suttle J.C."/>
            <person name="Jurick Ii W.M."/>
            <person name="Secor G.A."/>
            <person name="Thomma B.P."/>
            <person name="Van De Peer Y."/>
            <person name="Bolton M.D."/>
        </authorList>
    </citation>
    <scope>NUCLEOTIDE SEQUENCE [LARGE SCALE GENOMIC DNA]</scope>
    <source>
        <strain evidence="2 4">09-40</strain>
    </source>
</reference>
<gene>
    <name evidence="2" type="ORF">CB0940_11426</name>
    <name evidence="3" type="ORF">RHO25_012944</name>
</gene>
<dbReference type="Proteomes" id="UP000230605">
    <property type="component" value="Chromosome 9"/>
</dbReference>
<keyword evidence="5" id="KW-1185">Reference proteome</keyword>
<evidence type="ECO:0000313" key="4">
    <source>
        <dbReference type="Proteomes" id="UP000230605"/>
    </source>
</evidence>
<dbReference type="PANTHER" id="PTHR35041:SF6">
    <property type="entry name" value="FORMYLMETHIONINE DEFORMYLASE-LIKE PROTEIN-RELATED"/>
    <property type="match status" value="1"/>
</dbReference>
<dbReference type="AlphaFoldDB" id="A0A2G5HD55"/>
<name>A0A2G5HD55_CERBT</name>
<keyword evidence="1" id="KW-0812">Transmembrane</keyword>